<organism evidence="1">
    <name type="scientific">uncultured Caudovirales phage</name>
    <dbReference type="NCBI Taxonomy" id="2100421"/>
    <lineage>
        <taxon>Viruses</taxon>
        <taxon>Duplodnaviria</taxon>
        <taxon>Heunggongvirae</taxon>
        <taxon>Uroviricota</taxon>
        <taxon>Caudoviricetes</taxon>
        <taxon>Peduoviridae</taxon>
        <taxon>Maltschvirus</taxon>
        <taxon>Maltschvirus maltsch</taxon>
    </lineage>
</organism>
<reference evidence="1" key="1">
    <citation type="submission" date="2020-04" db="EMBL/GenBank/DDBJ databases">
        <authorList>
            <person name="Chiriac C."/>
            <person name="Salcher M."/>
            <person name="Ghai R."/>
            <person name="Kavagutti S V."/>
        </authorList>
    </citation>
    <scope>NUCLEOTIDE SEQUENCE</scope>
</reference>
<sequence>MKAQTIINRATYQSALHSSDAVNRLAFNVGVLEGEVKALCKELAQFTPVEKGTETTFSYAGCDLVVFYESDDEGDFYILGVYANGMNVHELLSEDVMDLICEHVTDHAYMLRKQAEYDRAEEQAERRRDAELE</sequence>
<gene>
    <name evidence="1" type="ORF">UFOVP92_5</name>
</gene>
<proteinExistence type="predicted"/>
<evidence type="ECO:0000313" key="1">
    <source>
        <dbReference type="EMBL" id="CAB4127511.1"/>
    </source>
</evidence>
<dbReference type="EMBL" id="LR796211">
    <property type="protein sequence ID" value="CAB4127511.1"/>
    <property type="molecule type" value="Genomic_DNA"/>
</dbReference>
<protein>
    <submittedName>
        <fullName evidence="1">Uncharacterized protein</fullName>
    </submittedName>
</protein>
<accession>A0A6J5KZL6</accession>
<name>A0A6J5KZL6_9CAUD</name>